<name>A0A432WE95_9GAMM</name>
<dbReference type="InterPro" id="IPR008962">
    <property type="entry name" value="PapD-like_sf"/>
</dbReference>
<dbReference type="PANTHER" id="PTHR30251">
    <property type="entry name" value="PILUS ASSEMBLY CHAPERONE"/>
    <property type="match status" value="1"/>
</dbReference>
<dbReference type="AlphaFoldDB" id="A0A432WE95"/>
<sequence>MKSPATKLQQTGRTGLLVCGSLVLLLVLLLLVPAHATSFTVQPIRAELSANQQVFAMRVRNTSSSDVSIQLDIKQWQQINGHEQYTDTDELLAVPPIFTVAANQTQTIRVGLRRAPDPELELSYRLYLRELPPADDTSNGVKMALNIGVPVFVEPATGSATHQLEWQTRLNNQGRQVISVVNRGNGHAQITRLQASSSGQDFSRSLNDYVLPGSSRTWVLPSDFAVSDSSALQLRARVNGNQQSRTVQLD</sequence>
<dbReference type="Proteomes" id="UP000287823">
    <property type="component" value="Unassembled WGS sequence"/>
</dbReference>
<dbReference type="InterPro" id="IPR016147">
    <property type="entry name" value="Pili_assmbl_chaperone_N"/>
</dbReference>
<feature type="domain" description="Pili assembly chaperone N-terminal" evidence="1">
    <location>
        <begin position="39"/>
        <end position="157"/>
    </location>
</feature>
<proteinExistence type="predicted"/>
<dbReference type="GO" id="GO:0030288">
    <property type="term" value="C:outer membrane-bounded periplasmic space"/>
    <property type="evidence" value="ECO:0007669"/>
    <property type="project" value="InterPro"/>
</dbReference>
<keyword evidence="3" id="KW-1185">Reference proteome</keyword>
<protein>
    <submittedName>
        <fullName evidence="2">Phytochrome sensor protein</fullName>
    </submittedName>
</protein>
<evidence type="ECO:0000313" key="3">
    <source>
        <dbReference type="Proteomes" id="UP000287823"/>
    </source>
</evidence>
<dbReference type="PANTHER" id="PTHR30251:SF4">
    <property type="entry name" value="SLR1668 PROTEIN"/>
    <property type="match status" value="1"/>
</dbReference>
<organism evidence="2 3">
    <name type="scientific">Aliidiomarina soli</name>
    <dbReference type="NCBI Taxonomy" id="1928574"/>
    <lineage>
        <taxon>Bacteria</taxon>
        <taxon>Pseudomonadati</taxon>
        <taxon>Pseudomonadota</taxon>
        <taxon>Gammaproteobacteria</taxon>
        <taxon>Alteromonadales</taxon>
        <taxon>Idiomarinaceae</taxon>
        <taxon>Aliidiomarina</taxon>
    </lineage>
</organism>
<dbReference type="EMBL" id="PIPO01000005">
    <property type="protein sequence ID" value="RUO31199.1"/>
    <property type="molecule type" value="Genomic_DNA"/>
</dbReference>
<dbReference type="InterPro" id="IPR013783">
    <property type="entry name" value="Ig-like_fold"/>
</dbReference>
<accession>A0A432WE95</accession>
<dbReference type="Gene3D" id="2.60.40.10">
    <property type="entry name" value="Immunoglobulins"/>
    <property type="match status" value="1"/>
</dbReference>
<dbReference type="RefSeq" id="WP_126799575.1">
    <property type="nucleotide sequence ID" value="NZ_PIPO01000005.1"/>
</dbReference>
<dbReference type="SUPFAM" id="SSF49354">
    <property type="entry name" value="PapD-like"/>
    <property type="match status" value="1"/>
</dbReference>
<comment type="caution">
    <text evidence="2">The sequence shown here is derived from an EMBL/GenBank/DDBJ whole genome shotgun (WGS) entry which is preliminary data.</text>
</comment>
<dbReference type="Pfam" id="PF00345">
    <property type="entry name" value="PapD_N"/>
    <property type="match status" value="1"/>
</dbReference>
<reference evidence="2 3" key="1">
    <citation type="journal article" date="2011" name="Front. Microbiol.">
        <title>Genomic signatures of strain selection and enhancement in Bacillus atrophaeus var. globigii, a historical biowarfare simulant.</title>
        <authorList>
            <person name="Gibbons H.S."/>
            <person name="Broomall S.M."/>
            <person name="McNew L.A."/>
            <person name="Daligault H."/>
            <person name="Chapman C."/>
            <person name="Bruce D."/>
            <person name="Karavis M."/>
            <person name="Krepps M."/>
            <person name="McGregor P.A."/>
            <person name="Hong C."/>
            <person name="Park K.H."/>
            <person name="Akmal A."/>
            <person name="Feldman A."/>
            <person name="Lin J.S."/>
            <person name="Chang W.E."/>
            <person name="Higgs B.W."/>
            <person name="Demirev P."/>
            <person name="Lindquist J."/>
            <person name="Liem A."/>
            <person name="Fochler E."/>
            <person name="Read T.D."/>
            <person name="Tapia R."/>
            <person name="Johnson S."/>
            <person name="Bishop-Lilly K.A."/>
            <person name="Detter C."/>
            <person name="Han C."/>
            <person name="Sozhamannan S."/>
            <person name="Rosenzweig C.N."/>
            <person name="Skowronski E.W."/>
        </authorList>
    </citation>
    <scope>NUCLEOTIDE SEQUENCE [LARGE SCALE GENOMIC DNA]</scope>
    <source>
        <strain evidence="2 3">Y4G10-17</strain>
    </source>
</reference>
<evidence type="ECO:0000259" key="1">
    <source>
        <dbReference type="Pfam" id="PF00345"/>
    </source>
</evidence>
<dbReference type="GO" id="GO:0071555">
    <property type="term" value="P:cell wall organization"/>
    <property type="evidence" value="ECO:0007669"/>
    <property type="project" value="InterPro"/>
</dbReference>
<gene>
    <name evidence="2" type="ORF">CWE14_11940</name>
</gene>
<dbReference type="InterPro" id="IPR050643">
    <property type="entry name" value="Periplasmic_pilus_chap"/>
</dbReference>
<evidence type="ECO:0000313" key="2">
    <source>
        <dbReference type="EMBL" id="RUO31199.1"/>
    </source>
</evidence>